<keyword evidence="1" id="KW-1133">Transmembrane helix</keyword>
<dbReference type="EMBL" id="LQYW01000045">
    <property type="protein sequence ID" value="KYD30821.1"/>
    <property type="molecule type" value="Genomic_DNA"/>
</dbReference>
<dbReference type="AlphaFoldDB" id="A0A150N290"/>
<proteinExistence type="predicted"/>
<evidence type="ECO:0000313" key="3">
    <source>
        <dbReference type="Proteomes" id="UP000075324"/>
    </source>
</evidence>
<dbReference type="Proteomes" id="UP000075324">
    <property type="component" value="Unassembled WGS sequence"/>
</dbReference>
<reference evidence="2 3" key="1">
    <citation type="submission" date="2016-01" db="EMBL/GenBank/DDBJ databases">
        <title>Draft Genome Sequences of Seven Thermophilic Sporeformers Isolated from Foods.</title>
        <authorList>
            <person name="Berendsen E.M."/>
            <person name="Wells-Bennik M.H."/>
            <person name="Krawcyk A.O."/>
            <person name="De Jong A."/>
            <person name="Holsappel S."/>
            <person name="Eijlander R.T."/>
            <person name="Kuipers O.P."/>
        </authorList>
    </citation>
    <scope>NUCLEOTIDE SEQUENCE [LARGE SCALE GENOMIC DNA]</scope>
    <source>
        <strain evidence="2 3">B4110</strain>
    </source>
</reference>
<comment type="caution">
    <text evidence="2">The sequence shown here is derived from an EMBL/GenBank/DDBJ whole genome shotgun (WGS) entry which is preliminary data.</text>
</comment>
<gene>
    <name evidence="2" type="ORF">B4110_2774</name>
</gene>
<feature type="transmembrane region" description="Helical" evidence="1">
    <location>
        <begin position="32"/>
        <end position="53"/>
    </location>
</feature>
<accession>A0A150N290</accession>
<sequence length="54" mass="6302">METLVRMLLVLCGIFLIIGIVYLAWKNKTMETLAKLLFILCVFFVLIGIIYLFF</sequence>
<evidence type="ECO:0000313" key="2">
    <source>
        <dbReference type="EMBL" id="KYD30821.1"/>
    </source>
</evidence>
<dbReference type="RefSeq" id="WP_015864735.1">
    <property type="nucleotide sequence ID" value="NZ_LQYW01000045.1"/>
</dbReference>
<keyword evidence="1" id="KW-0812">Transmembrane</keyword>
<feature type="transmembrane region" description="Helical" evidence="1">
    <location>
        <begin position="6"/>
        <end position="25"/>
    </location>
</feature>
<keyword evidence="1" id="KW-0472">Membrane</keyword>
<evidence type="ECO:0000256" key="1">
    <source>
        <dbReference type="SAM" id="Phobius"/>
    </source>
</evidence>
<name>A0A150N290_9BACL</name>
<organism evidence="2 3">
    <name type="scientific">Parageobacillus toebii</name>
    <dbReference type="NCBI Taxonomy" id="153151"/>
    <lineage>
        <taxon>Bacteria</taxon>
        <taxon>Bacillati</taxon>
        <taxon>Bacillota</taxon>
        <taxon>Bacilli</taxon>
        <taxon>Bacillales</taxon>
        <taxon>Anoxybacillaceae</taxon>
        <taxon>Parageobacillus</taxon>
    </lineage>
</organism>
<dbReference type="PATRIC" id="fig|153151.4.peg.2779"/>
<protein>
    <submittedName>
        <fullName evidence="2">Uncharacterized protein</fullName>
    </submittedName>
</protein>